<dbReference type="Pfam" id="PF17940">
    <property type="entry name" value="TetR_C_31"/>
    <property type="match status" value="1"/>
</dbReference>
<dbReference type="AlphaFoldDB" id="A0A2K2G4Y2"/>
<feature type="region of interest" description="Disordered" evidence="3">
    <location>
        <begin position="202"/>
        <end position="226"/>
    </location>
</feature>
<gene>
    <name evidence="5" type="ORF">A8V01_13655</name>
</gene>
<dbReference type="GO" id="GO:0003700">
    <property type="term" value="F:DNA-binding transcription factor activity"/>
    <property type="evidence" value="ECO:0007669"/>
    <property type="project" value="TreeGrafter"/>
</dbReference>
<dbReference type="RefSeq" id="WP_170065835.1">
    <property type="nucleotide sequence ID" value="NZ_LYMM01000014.1"/>
</dbReference>
<dbReference type="PANTHER" id="PTHR30055:SF219">
    <property type="entry name" value="TRANSCRIPTIONAL REGULATORY PROTEIN"/>
    <property type="match status" value="1"/>
</dbReference>
<evidence type="ECO:0000313" key="6">
    <source>
        <dbReference type="Proteomes" id="UP000236327"/>
    </source>
</evidence>
<dbReference type="InterPro" id="IPR009057">
    <property type="entry name" value="Homeodomain-like_sf"/>
</dbReference>
<accession>A0A2K2G4Y2</accession>
<evidence type="ECO:0000313" key="5">
    <source>
        <dbReference type="EMBL" id="PNU06095.1"/>
    </source>
</evidence>
<protein>
    <recommendedName>
        <fullName evidence="4">HTH tetR-type domain-containing protein</fullName>
    </recommendedName>
</protein>
<dbReference type="Proteomes" id="UP000236327">
    <property type="component" value="Unassembled WGS sequence"/>
</dbReference>
<dbReference type="EMBL" id="LYMM01000014">
    <property type="protein sequence ID" value="PNU06095.1"/>
    <property type="molecule type" value="Genomic_DNA"/>
</dbReference>
<reference evidence="5 6" key="1">
    <citation type="submission" date="2016-05" db="EMBL/GenBank/DDBJ databases">
        <title>Complete genome sequence of Novosphingobium guangzhouense SA925(T).</title>
        <authorList>
            <person name="Sha S."/>
        </authorList>
    </citation>
    <scope>NUCLEOTIDE SEQUENCE [LARGE SCALE GENOMIC DNA]</scope>
    <source>
        <strain evidence="5 6">SA925</strain>
    </source>
</reference>
<dbReference type="GO" id="GO:0000976">
    <property type="term" value="F:transcription cis-regulatory region binding"/>
    <property type="evidence" value="ECO:0007669"/>
    <property type="project" value="TreeGrafter"/>
</dbReference>
<feature type="domain" description="HTH tetR-type" evidence="4">
    <location>
        <begin position="25"/>
        <end position="85"/>
    </location>
</feature>
<dbReference type="Gene3D" id="1.10.357.10">
    <property type="entry name" value="Tetracycline Repressor, domain 2"/>
    <property type="match status" value="2"/>
</dbReference>
<keyword evidence="1 2" id="KW-0238">DNA-binding</keyword>
<dbReference type="InterPro" id="IPR001647">
    <property type="entry name" value="HTH_TetR"/>
</dbReference>
<dbReference type="InterPro" id="IPR050109">
    <property type="entry name" value="HTH-type_TetR-like_transc_reg"/>
</dbReference>
<name>A0A2K2G4Y2_9SPHN</name>
<comment type="caution">
    <text evidence="5">The sequence shown here is derived from an EMBL/GenBank/DDBJ whole genome shotgun (WGS) entry which is preliminary data.</text>
</comment>
<dbReference type="SUPFAM" id="SSF46689">
    <property type="entry name" value="Homeodomain-like"/>
    <property type="match status" value="2"/>
</dbReference>
<evidence type="ECO:0000256" key="1">
    <source>
        <dbReference type="ARBA" id="ARBA00023125"/>
    </source>
</evidence>
<organism evidence="5 6">
    <name type="scientific">Novosphingobium guangzhouense</name>
    <dbReference type="NCBI Taxonomy" id="1850347"/>
    <lineage>
        <taxon>Bacteria</taxon>
        <taxon>Pseudomonadati</taxon>
        <taxon>Pseudomonadota</taxon>
        <taxon>Alphaproteobacteria</taxon>
        <taxon>Sphingomonadales</taxon>
        <taxon>Sphingomonadaceae</taxon>
        <taxon>Novosphingobium</taxon>
    </lineage>
</organism>
<evidence type="ECO:0000256" key="2">
    <source>
        <dbReference type="PROSITE-ProRule" id="PRU00335"/>
    </source>
</evidence>
<dbReference type="PANTHER" id="PTHR30055">
    <property type="entry name" value="HTH-TYPE TRANSCRIPTIONAL REGULATOR RUTR"/>
    <property type="match status" value="1"/>
</dbReference>
<dbReference type="PROSITE" id="PS50977">
    <property type="entry name" value="HTH_TETR_2"/>
    <property type="match status" value="2"/>
</dbReference>
<feature type="DNA-binding region" description="H-T-H motif" evidence="2">
    <location>
        <begin position="250"/>
        <end position="269"/>
    </location>
</feature>
<feature type="DNA-binding region" description="H-T-H motif" evidence="2">
    <location>
        <begin position="48"/>
        <end position="67"/>
    </location>
</feature>
<dbReference type="InterPro" id="IPR041583">
    <property type="entry name" value="TetR_C_31"/>
</dbReference>
<feature type="domain" description="HTH tetR-type" evidence="4">
    <location>
        <begin position="227"/>
        <end position="287"/>
    </location>
</feature>
<keyword evidence="6" id="KW-1185">Reference proteome</keyword>
<proteinExistence type="predicted"/>
<dbReference type="Pfam" id="PF00440">
    <property type="entry name" value="TetR_N"/>
    <property type="match status" value="2"/>
</dbReference>
<evidence type="ECO:0000259" key="4">
    <source>
        <dbReference type="PROSITE" id="PS50977"/>
    </source>
</evidence>
<evidence type="ECO:0000256" key="3">
    <source>
        <dbReference type="SAM" id="MobiDB-lite"/>
    </source>
</evidence>
<sequence length="428" mass="47426">MNYNKARQVSALGERVVSGADESDRDARARIIRATVTVMADRGLAGLSYRQVASRAKVSLALVNYYYPSKFGLVAAASSAILERYTDAFARAASRFRSGAPPSFRDFAYRLVGNATDRDRTLTLAWAEIALDAVRHEESLSLAQAWNVSISKLWSDIAEATGEPNPHRIARSGIDLVMGLLFFVTALRLDQEQVDQVLNHEGQPTDLWPPSTCSAPSKPPAATNKAQRTRNLILGAAIDLLISEGAAEVSFRTVAEKAGLTATAPAYHFRTTDALLASAGMLLVENSKQRYRGVMQSLDRQAVTFENLVEVTTTIFIREATEFSALNLAFFSTWIEASRRPELRQTIWGFVRDIYRGWQTVFELAAKRSLPPVTGILGFALFVGKLVRILSTGSKTMDLASIRREFTEDFHKLCFESFWDPDANRTRS</sequence>